<feature type="region of interest" description="Disordered" evidence="1">
    <location>
        <begin position="891"/>
        <end position="945"/>
    </location>
</feature>
<dbReference type="CDD" id="cd12797">
    <property type="entry name" value="M23_peptidase"/>
    <property type="match status" value="2"/>
</dbReference>
<dbReference type="RefSeq" id="WP_012119923.1">
    <property type="nucleotide sequence ID" value="NC_009767.1"/>
</dbReference>
<dbReference type="InterPro" id="IPR009045">
    <property type="entry name" value="Zn_M74/Hedgehog-like"/>
</dbReference>
<feature type="transmembrane region" description="Helical" evidence="2">
    <location>
        <begin position="52"/>
        <end position="77"/>
    </location>
</feature>
<keyword evidence="2" id="KW-0472">Membrane</keyword>
<dbReference type="HOGENOM" id="CLU_310982_0_0_0"/>
<dbReference type="eggNOG" id="COG0739">
    <property type="taxonomic scope" value="Bacteria"/>
</dbReference>
<dbReference type="AlphaFoldDB" id="A7NJ28"/>
<feature type="compositionally biased region" description="Pro residues" evidence="1">
    <location>
        <begin position="322"/>
        <end position="337"/>
    </location>
</feature>
<dbReference type="PANTHER" id="PTHR21666:SF270">
    <property type="entry name" value="MUREIN HYDROLASE ACTIVATOR ENVC"/>
    <property type="match status" value="1"/>
</dbReference>
<dbReference type="InterPro" id="IPR050570">
    <property type="entry name" value="Cell_wall_metabolism_enzyme"/>
</dbReference>
<dbReference type="GO" id="GO:0004222">
    <property type="term" value="F:metalloendopeptidase activity"/>
    <property type="evidence" value="ECO:0007669"/>
    <property type="project" value="TreeGrafter"/>
</dbReference>
<dbReference type="EMBL" id="CP000804">
    <property type="protein sequence ID" value="ABU57494.1"/>
    <property type="molecule type" value="Genomic_DNA"/>
</dbReference>
<keyword evidence="2" id="KW-1133">Transmembrane helix</keyword>
<accession>A7NJ28</accession>
<dbReference type="Gene3D" id="2.70.70.10">
    <property type="entry name" value="Glucose Permease (Domain IIA)"/>
    <property type="match status" value="2"/>
</dbReference>
<dbReference type="STRING" id="383372.Rcas_1399"/>
<keyword evidence="2" id="KW-0812">Transmembrane</keyword>
<dbReference type="InterPro" id="IPR011055">
    <property type="entry name" value="Dup_hybrid_motif"/>
</dbReference>
<sequence length="945" mass="100982">MSANEQQSAVAPEARDIARSAAQLAARHTAKRALATGGSAALKVGAVAGGKVVLIVALCVAAIVLICGLALIIAGALGTIFQHTALPWPVAPDVQPDGTYRAGGWAISSRFGWRTHPITGQPEFHNGIDIVSPTGACPFAHRCLLPAMIDGVVTYVGWDENHGRHPDQEGGGQIVVVESNRGAYQTIYAHLEPYRLHVQLQGRIVDEYGRYDEYADYQPIGAGELVPDVSDGAIAISCRGDMPMFTPTRSGATITFLYDRPADCQTSVMWGERGDGWRGWIADDPPTNAQGQATLRWQTPLNGTRSERRAGDVALRFRASLVPPPPPTPTPTPPITPTPGVNAYQTETVMLAMQTDDQEIDQSPACHPTVDGTRCVWQLADIPVASQQNIVLRGAYGTGSLAPRAVSVALTSVSPSPSPTSPQNAISFLDASMSTVGSYRVPVGGRRRIAFAGTSSDWPLTVEIDAGEHLMVLGVTGVSGGVQCSSTESSVQCRADGPHVLWVEFVVEVRANAPMNSIQTLNGTLRSPVRQTGATLNLLIDPYAVTPGPWPPPTPLPTATPAAYPFPATATTPPFPPEITLPEVTPIAGPSPEPGQGPGQSPLACRPQALVPLPGVVNAAGTTTNMALAEDAAHSFAAVRAEIIATAGQDPLARLADALRAPEFRSNKPGVALMSWHMTGRAIDLDTGFPWRRVREGRLWRLYINLTDVTAIFERHGWNRIPDRADSQEWWHYEYHPNGISWASAMREIWTLARLQMAFPQINWLSVGCRSTLPDGAMPLPDDMHERCLAGAPAFARAVEALPGCGPPVRPGDRVYQLESPLGFVGLTGQTTGPHLHLGIRQRGYAGDLPMINICTPEWLQGVQPLPDADCWTDMVDPLAFLPLAPPNNSAGLPEGAPYQLPPPDYPGSLYREPRPGEPPVGQYWSPDADGGRYGGGKSGRSTSR</sequence>
<name>A7NJ28_ROSCS</name>
<protein>
    <submittedName>
        <fullName evidence="3">Peptidase M23B</fullName>
    </submittedName>
</protein>
<proteinExistence type="predicted"/>
<evidence type="ECO:0000256" key="1">
    <source>
        <dbReference type="SAM" id="MobiDB-lite"/>
    </source>
</evidence>
<keyword evidence="4" id="KW-1185">Reference proteome</keyword>
<evidence type="ECO:0000256" key="2">
    <source>
        <dbReference type="SAM" id="Phobius"/>
    </source>
</evidence>
<organism evidence="3 4">
    <name type="scientific">Roseiflexus castenholzii (strain DSM 13941 / HLO8)</name>
    <dbReference type="NCBI Taxonomy" id="383372"/>
    <lineage>
        <taxon>Bacteria</taxon>
        <taxon>Bacillati</taxon>
        <taxon>Chloroflexota</taxon>
        <taxon>Chloroflexia</taxon>
        <taxon>Chloroflexales</taxon>
        <taxon>Roseiflexineae</taxon>
        <taxon>Roseiflexaceae</taxon>
        <taxon>Roseiflexus</taxon>
    </lineage>
</organism>
<dbReference type="SUPFAM" id="SSF55166">
    <property type="entry name" value="Hedgehog/DD-peptidase"/>
    <property type="match status" value="1"/>
</dbReference>
<feature type="region of interest" description="Disordered" evidence="1">
    <location>
        <begin position="319"/>
        <end position="339"/>
    </location>
</feature>
<dbReference type="SUPFAM" id="SSF51261">
    <property type="entry name" value="Duplicated hybrid motif"/>
    <property type="match status" value="2"/>
</dbReference>
<evidence type="ECO:0000313" key="4">
    <source>
        <dbReference type="Proteomes" id="UP000000263"/>
    </source>
</evidence>
<dbReference type="Proteomes" id="UP000000263">
    <property type="component" value="Chromosome"/>
</dbReference>
<evidence type="ECO:0000313" key="3">
    <source>
        <dbReference type="EMBL" id="ABU57494.1"/>
    </source>
</evidence>
<reference evidence="3 4" key="1">
    <citation type="submission" date="2007-08" db="EMBL/GenBank/DDBJ databases">
        <title>Complete sequence of Roseiflexus castenholzii DSM 13941.</title>
        <authorList>
            <consortium name="US DOE Joint Genome Institute"/>
            <person name="Copeland A."/>
            <person name="Lucas S."/>
            <person name="Lapidus A."/>
            <person name="Barry K."/>
            <person name="Glavina del Rio T."/>
            <person name="Dalin E."/>
            <person name="Tice H."/>
            <person name="Pitluck S."/>
            <person name="Thompson L.S."/>
            <person name="Brettin T."/>
            <person name="Bruce D."/>
            <person name="Detter J.C."/>
            <person name="Han C."/>
            <person name="Tapia R."/>
            <person name="Schmutz J."/>
            <person name="Larimer F."/>
            <person name="Land M."/>
            <person name="Hauser L."/>
            <person name="Kyrpides N."/>
            <person name="Mikhailova N."/>
            <person name="Bryant D.A."/>
            <person name="Hanada S."/>
            <person name="Tsukatani Y."/>
            <person name="Richardson P."/>
        </authorList>
    </citation>
    <scope>NUCLEOTIDE SEQUENCE [LARGE SCALE GENOMIC DNA]</scope>
    <source>
        <strain evidence="4">DSM 13941 / HLO8</strain>
    </source>
</reference>
<dbReference type="OrthoDB" id="137987at2"/>
<dbReference type="PANTHER" id="PTHR21666">
    <property type="entry name" value="PEPTIDASE-RELATED"/>
    <property type="match status" value="1"/>
</dbReference>
<dbReference type="KEGG" id="rca:Rcas_1399"/>
<gene>
    <name evidence="3" type="ordered locus">Rcas_1399</name>
</gene>